<name>A0A381YD86_9ZZZZ</name>
<dbReference type="AlphaFoldDB" id="A0A381YD86"/>
<organism evidence="1">
    <name type="scientific">marine metagenome</name>
    <dbReference type="NCBI Taxonomy" id="408172"/>
    <lineage>
        <taxon>unclassified sequences</taxon>
        <taxon>metagenomes</taxon>
        <taxon>ecological metagenomes</taxon>
    </lineage>
</organism>
<evidence type="ECO:0000313" key="1">
    <source>
        <dbReference type="EMBL" id="SVA75039.1"/>
    </source>
</evidence>
<protein>
    <submittedName>
        <fullName evidence="1">Uncharacterized protein</fullName>
    </submittedName>
</protein>
<gene>
    <name evidence="1" type="ORF">METZ01_LOCUS127893</name>
</gene>
<accession>A0A381YD86</accession>
<dbReference type="EMBL" id="UINC01017968">
    <property type="protein sequence ID" value="SVA75039.1"/>
    <property type="molecule type" value="Genomic_DNA"/>
</dbReference>
<sequence>MDFSSASGNVKEWFYNKNWEFHEDINDMNLRFEKGSLVIEPTKDQIGVINREFEKKDYLNGEIKLRIEWGVDQYPKGADWSGQKEKTRNTRQAISFMILFGDSKLDSGFFLAPDLPYYISFFLGENEKPDQVYYGNYWQEGGRYLCIPCDGTKGKTFVTEVNLSEKFKELFGKEPPPVSALAIEVDVQKTESSNGRHSKAFLKQIQLSR</sequence>
<proteinExistence type="predicted"/>
<reference evidence="1" key="1">
    <citation type="submission" date="2018-05" db="EMBL/GenBank/DDBJ databases">
        <authorList>
            <person name="Lanie J.A."/>
            <person name="Ng W.-L."/>
            <person name="Kazmierczak K.M."/>
            <person name="Andrzejewski T.M."/>
            <person name="Davidsen T.M."/>
            <person name="Wayne K.J."/>
            <person name="Tettelin H."/>
            <person name="Glass J.I."/>
            <person name="Rusch D."/>
            <person name="Podicherti R."/>
            <person name="Tsui H.-C.T."/>
            <person name="Winkler M.E."/>
        </authorList>
    </citation>
    <scope>NUCLEOTIDE SEQUENCE</scope>
</reference>